<dbReference type="NCBIfam" id="TIGR01351">
    <property type="entry name" value="adk"/>
    <property type="match status" value="1"/>
</dbReference>
<evidence type="ECO:0000313" key="6">
    <source>
        <dbReference type="EMBL" id="CAK8988467.1"/>
    </source>
</evidence>
<name>A0ABP0HE82_9DINO</name>
<dbReference type="InterPro" id="IPR000850">
    <property type="entry name" value="Adenylat/UMP-CMP_kin"/>
</dbReference>
<keyword evidence="8" id="KW-1185">Reference proteome</keyword>
<dbReference type="Gene3D" id="3.40.50.300">
    <property type="entry name" value="P-loop containing nucleotide triphosphate hydrolases"/>
    <property type="match status" value="1"/>
</dbReference>
<protein>
    <submittedName>
        <fullName evidence="6">Chloroplastic (Adenylate monophosphate kinase 2)</fullName>
    </submittedName>
</protein>
<dbReference type="InterPro" id="IPR004127">
    <property type="entry name" value="Prefoldin_subunit_alpha"/>
</dbReference>
<dbReference type="HAMAP" id="MF_00235">
    <property type="entry name" value="Adenylate_kinase_Adk"/>
    <property type="match status" value="1"/>
</dbReference>
<dbReference type="InterPro" id="IPR006259">
    <property type="entry name" value="Adenyl_kin_sub"/>
</dbReference>
<feature type="region of interest" description="Disordered" evidence="5">
    <location>
        <begin position="311"/>
        <end position="332"/>
    </location>
</feature>
<gene>
    <name evidence="6" type="ORF">SCF082_LOCUS1401</name>
    <name evidence="7" type="ORF">SCF082_LOCUS1442</name>
</gene>
<dbReference type="Gene3D" id="1.10.287.370">
    <property type="match status" value="1"/>
</dbReference>
<feature type="compositionally biased region" description="Basic and acidic residues" evidence="5">
    <location>
        <begin position="208"/>
        <end position="217"/>
    </location>
</feature>
<feature type="region of interest" description="Disordered" evidence="5">
    <location>
        <begin position="127"/>
        <end position="150"/>
    </location>
</feature>
<reference evidence="6 8" key="1">
    <citation type="submission" date="2024-02" db="EMBL/GenBank/DDBJ databases">
        <authorList>
            <person name="Chen Y."/>
            <person name="Shah S."/>
            <person name="Dougan E. K."/>
            <person name="Thang M."/>
            <person name="Chan C."/>
        </authorList>
    </citation>
    <scope>NUCLEOTIDE SEQUENCE [LARGE SCALE GENOMIC DNA]</scope>
</reference>
<feature type="coiled-coil region" evidence="4">
    <location>
        <begin position="5"/>
        <end position="39"/>
    </location>
</feature>
<dbReference type="PANTHER" id="PTHR23359">
    <property type="entry name" value="NUCLEOTIDE KINASE"/>
    <property type="match status" value="1"/>
</dbReference>
<accession>A0ABP0HE82</accession>
<dbReference type="CDD" id="cd23159">
    <property type="entry name" value="Prefoldin_URI1"/>
    <property type="match status" value="1"/>
</dbReference>
<dbReference type="CDD" id="cd01428">
    <property type="entry name" value="ADK"/>
    <property type="match status" value="1"/>
</dbReference>
<keyword evidence="1" id="KW-0808">Transferase</keyword>
<feature type="region of interest" description="Disordered" evidence="5">
    <location>
        <begin position="244"/>
        <end position="298"/>
    </location>
</feature>
<dbReference type="GO" id="GO:0016301">
    <property type="term" value="F:kinase activity"/>
    <property type="evidence" value="ECO:0007669"/>
    <property type="project" value="UniProtKB-KW"/>
</dbReference>
<evidence type="ECO:0000256" key="5">
    <source>
        <dbReference type="SAM" id="MobiDB-lite"/>
    </source>
</evidence>
<evidence type="ECO:0000256" key="4">
    <source>
        <dbReference type="SAM" id="Coils"/>
    </source>
</evidence>
<dbReference type="Pfam" id="PF02996">
    <property type="entry name" value="Prefoldin"/>
    <property type="match status" value="1"/>
</dbReference>
<dbReference type="EMBL" id="CAXAMM010000681">
    <property type="protein sequence ID" value="CAK8988467.1"/>
    <property type="molecule type" value="Genomic_DNA"/>
</dbReference>
<dbReference type="PRINTS" id="PR00094">
    <property type="entry name" value="ADENYLTKNASE"/>
</dbReference>
<sequence>MPRSAKRFAAVRERLEEQLKHVESSAKALEERQREYEELRGLLVELPRKVQHPIMVPFGPLASFPGHLVQTNEVLTQLSSEYFALRTAPNAVGLVDRRLRRLQKDKQDVDREFRELTLQRQLAAGEAVRSTSRREEPRAVPGVPGATVQTDEDGFFDIREPDPEASEAIRAPLVGMEEEDYAYLRPEDFYQAQKAARHAGGSGSFVQRLRELEREEREEGEDEMDEREVRDEMKELDEIMNHYNPRGELSEPNLPSPAAAELSPSEHPVASSPADLYRLMGDTGSSTGSSTGSGSAFAPEIRERSAAELEGFRAAPRGDTAPAPARVSKFKAERAHSRSLTLPGCRMWRAELVSTGSTLGAAGAPPPAGSQAPILRFTSTPERVVRVLGCFDLPCDWAPDRTSPVDEGSIPGVRVRDEEVGIVQSPAATRPTATELRRQSEASVRDPSSRLSLTVCRAAAGSIVVIAGPPAAGKGTQCEKIKEKYGFVHISTGDILRENVKQGTELGLKAKGFMDSGALVPSELIVDLVKDRLTKDDIKEKGCLLDGFPRAPDQAQAMVDANLEVQKFLVIKVPDETLVERGCGRRLDPETGEIYHLKFRPPPEEVVERLVHRSDDQEESIRVRLQTYHDQIDGITPYFKEVLYEVDGTGKPNEVFDLIQEDLDKL</sequence>
<dbReference type="PROSITE" id="PS00113">
    <property type="entry name" value="ADENYLATE_KINASE"/>
    <property type="match status" value="1"/>
</dbReference>
<dbReference type="Pfam" id="PF00406">
    <property type="entry name" value="ADK"/>
    <property type="match status" value="1"/>
</dbReference>
<keyword evidence="4" id="KW-0175">Coiled coil</keyword>
<dbReference type="InterPro" id="IPR009053">
    <property type="entry name" value="Prefoldin"/>
</dbReference>
<proteinExistence type="inferred from homology"/>
<dbReference type="InterPro" id="IPR033690">
    <property type="entry name" value="Adenylat_kinase_CS"/>
</dbReference>
<comment type="caution">
    <text evidence="6">The sequence shown here is derived from an EMBL/GenBank/DDBJ whole genome shotgun (WGS) entry which is preliminary data.</text>
</comment>
<dbReference type="SUPFAM" id="SSF52540">
    <property type="entry name" value="P-loop containing nucleoside triphosphate hydrolases"/>
    <property type="match status" value="1"/>
</dbReference>
<evidence type="ECO:0000313" key="8">
    <source>
        <dbReference type="Proteomes" id="UP001642464"/>
    </source>
</evidence>
<dbReference type="EMBL" id="CAXAMM010000703">
    <property type="protein sequence ID" value="CAK8988557.1"/>
    <property type="molecule type" value="Genomic_DNA"/>
</dbReference>
<evidence type="ECO:0000256" key="2">
    <source>
        <dbReference type="ARBA" id="ARBA00022741"/>
    </source>
</evidence>
<organism evidence="6 8">
    <name type="scientific">Durusdinium trenchii</name>
    <dbReference type="NCBI Taxonomy" id="1381693"/>
    <lineage>
        <taxon>Eukaryota</taxon>
        <taxon>Sar</taxon>
        <taxon>Alveolata</taxon>
        <taxon>Dinophyceae</taxon>
        <taxon>Suessiales</taxon>
        <taxon>Symbiodiniaceae</taxon>
        <taxon>Durusdinium</taxon>
    </lineage>
</organism>
<dbReference type="SUPFAM" id="SSF46579">
    <property type="entry name" value="Prefoldin"/>
    <property type="match status" value="1"/>
</dbReference>
<dbReference type="InterPro" id="IPR027417">
    <property type="entry name" value="P-loop_NTPase"/>
</dbReference>
<evidence type="ECO:0000256" key="1">
    <source>
        <dbReference type="ARBA" id="ARBA00022679"/>
    </source>
</evidence>
<dbReference type="Proteomes" id="UP001642464">
    <property type="component" value="Unassembled WGS sequence"/>
</dbReference>
<keyword evidence="3 6" id="KW-0418">Kinase</keyword>
<feature type="compositionally biased region" description="Low complexity" evidence="5">
    <location>
        <begin position="283"/>
        <end position="295"/>
    </location>
</feature>
<evidence type="ECO:0000256" key="3">
    <source>
        <dbReference type="ARBA" id="ARBA00022777"/>
    </source>
</evidence>
<keyword evidence="2" id="KW-0547">Nucleotide-binding</keyword>
<evidence type="ECO:0000313" key="7">
    <source>
        <dbReference type="EMBL" id="CAK8988557.1"/>
    </source>
</evidence>
<feature type="region of interest" description="Disordered" evidence="5">
    <location>
        <begin position="198"/>
        <end position="230"/>
    </location>
</feature>